<name>A0A0M4J355_TETNG</name>
<evidence type="ECO:0000313" key="2">
    <source>
        <dbReference type="EMBL" id="ALD51543.1"/>
    </source>
</evidence>
<gene>
    <name evidence="2" type="primary">UTS2B</name>
</gene>
<keyword evidence="1" id="KW-0732">Signal</keyword>
<accession>A0A0M4J355</accession>
<dbReference type="EMBL" id="KT235760">
    <property type="protein sequence ID" value="ALD51543.1"/>
    <property type="molecule type" value="mRNA"/>
</dbReference>
<feature type="signal peptide" evidence="1">
    <location>
        <begin position="1"/>
        <end position="27"/>
    </location>
</feature>
<dbReference type="AlphaFoldDB" id="A0A0M4J355"/>
<reference evidence="2" key="1">
    <citation type="journal article" date="2015" name="Mol. Biol. Evol.">
        <title>Prevertebrate Local Gene Duplication Facilitated Expansion of the Neuropeptide GPCR Superfamily.</title>
        <authorList>
            <person name="Yun S."/>
            <person name="Furlong M."/>
            <person name="Sim M."/>
            <person name="Cho M."/>
            <person name="Park S."/>
            <person name="Cho E.B."/>
            <person name="Reyes-Alcaraz A."/>
            <person name="Hwang J.I."/>
            <person name="Kim J."/>
            <person name="Seong J.Y."/>
        </authorList>
    </citation>
    <scope>NUCLEOTIDE SEQUENCE</scope>
</reference>
<protein>
    <submittedName>
        <fullName evidence="2">Urotensin 2B</fullName>
    </submittedName>
</protein>
<sequence>MERLLAVDYCFGLLSLLLLQGVFNAEGRSLFTPGGNDGFDPREDTDPQGKILAMLLQKSLVPVERNDPLGLELAHKLVELEQ</sequence>
<organism evidence="2">
    <name type="scientific">Tetraodon nigroviridis</name>
    <name type="common">Spotted green pufferfish</name>
    <name type="synonym">Chelonodon nigroviridis</name>
    <dbReference type="NCBI Taxonomy" id="99883"/>
    <lineage>
        <taxon>Eukaryota</taxon>
        <taxon>Metazoa</taxon>
        <taxon>Chordata</taxon>
        <taxon>Craniata</taxon>
        <taxon>Vertebrata</taxon>
        <taxon>Euteleostomi</taxon>
        <taxon>Actinopterygii</taxon>
        <taxon>Neopterygii</taxon>
        <taxon>Teleostei</taxon>
        <taxon>Neoteleostei</taxon>
        <taxon>Acanthomorphata</taxon>
        <taxon>Eupercaria</taxon>
        <taxon>Tetraodontiformes</taxon>
        <taxon>Tetradontoidea</taxon>
        <taxon>Tetraodontidae</taxon>
        <taxon>Tetraodon</taxon>
    </lineage>
</organism>
<dbReference type="PANTHER" id="PTHR36876:SF1">
    <property type="entry name" value="UROTENSIN-2B"/>
    <property type="match status" value="1"/>
</dbReference>
<dbReference type="InterPro" id="IPR043255">
    <property type="entry name" value="U-IIB"/>
</dbReference>
<evidence type="ECO:0000256" key="1">
    <source>
        <dbReference type="SAM" id="SignalP"/>
    </source>
</evidence>
<proteinExistence type="evidence at transcript level"/>
<feature type="non-terminal residue" evidence="2">
    <location>
        <position position="1"/>
    </location>
</feature>
<feature type="chain" id="PRO_5005796114" evidence="1">
    <location>
        <begin position="28"/>
        <end position="82"/>
    </location>
</feature>
<feature type="non-terminal residue" evidence="2">
    <location>
        <position position="82"/>
    </location>
</feature>
<dbReference type="PANTHER" id="PTHR36876">
    <property type="entry name" value="UROTENSIN-2B"/>
    <property type="match status" value="1"/>
</dbReference>